<evidence type="ECO:0000256" key="6">
    <source>
        <dbReference type="SAM" id="SignalP"/>
    </source>
</evidence>
<reference evidence="8 9" key="1">
    <citation type="submission" date="2021-01" db="EMBL/GenBank/DDBJ databases">
        <title>Genome seq and assembly of Devosia sp. G19.</title>
        <authorList>
            <person name="Chhetri G."/>
        </authorList>
    </citation>
    <scope>NUCLEOTIDE SEQUENCE [LARGE SCALE GENOMIC DNA]</scope>
    <source>
        <strain evidence="8 9">G19</strain>
    </source>
</reference>
<dbReference type="SUPFAM" id="SSF56925">
    <property type="entry name" value="OMPA-like"/>
    <property type="match status" value="1"/>
</dbReference>
<dbReference type="RefSeq" id="WP_201659693.1">
    <property type="nucleotide sequence ID" value="NZ_CP068047.1"/>
</dbReference>
<dbReference type="InterPro" id="IPR051692">
    <property type="entry name" value="OMP-like"/>
</dbReference>
<comment type="subcellular location">
    <subcellularLocation>
        <location evidence="1">Cell outer membrane</location>
    </subcellularLocation>
</comment>
<name>A0ABX7BY45_9HYPH</name>
<feature type="domain" description="Outer membrane protein beta-barrel" evidence="7">
    <location>
        <begin position="10"/>
        <end position="224"/>
    </location>
</feature>
<evidence type="ECO:0000256" key="5">
    <source>
        <dbReference type="ARBA" id="ARBA00038306"/>
    </source>
</evidence>
<accession>A0ABX7BY45</accession>
<keyword evidence="9" id="KW-1185">Reference proteome</keyword>
<dbReference type="PANTHER" id="PTHR34001">
    <property type="entry name" value="BLL7405 PROTEIN"/>
    <property type="match status" value="1"/>
</dbReference>
<feature type="signal peptide" evidence="6">
    <location>
        <begin position="1"/>
        <end position="20"/>
    </location>
</feature>
<evidence type="ECO:0000256" key="2">
    <source>
        <dbReference type="ARBA" id="ARBA00022729"/>
    </source>
</evidence>
<dbReference type="Gene3D" id="2.40.160.20">
    <property type="match status" value="1"/>
</dbReference>
<evidence type="ECO:0000256" key="4">
    <source>
        <dbReference type="ARBA" id="ARBA00023237"/>
    </source>
</evidence>
<keyword evidence="2 6" id="KW-0732">Signal</keyword>
<evidence type="ECO:0000313" key="9">
    <source>
        <dbReference type="Proteomes" id="UP000595460"/>
    </source>
</evidence>
<keyword evidence="3" id="KW-0472">Membrane</keyword>
<evidence type="ECO:0000256" key="3">
    <source>
        <dbReference type="ARBA" id="ARBA00023136"/>
    </source>
</evidence>
<organism evidence="8 9">
    <name type="scientific">Devosia oryziradicis</name>
    <dbReference type="NCBI Taxonomy" id="2801335"/>
    <lineage>
        <taxon>Bacteria</taxon>
        <taxon>Pseudomonadati</taxon>
        <taxon>Pseudomonadota</taxon>
        <taxon>Alphaproteobacteria</taxon>
        <taxon>Hyphomicrobiales</taxon>
        <taxon>Devosiaceae</taxon>
        <taxon>Devosia</taxon>
    </lineage>
</organism>
<keyword evidence="4" id="KW-0998">Cell outer membrane</keyword>
<proteinExistence type="inferred from homology"/>
<dbReference type="Pfam" id="PF13505">
    <property type="entry name" value="OMP_b-brl"/>
    <property type="match status" value="1"/>
</dbReference>
<protein>
    <submittedName>
        <fullName evidence="8">Porin family protein</fullName>
    </submittedName>
</protein>
<evidence type="ECO:0000256" key="1">
    <source>
        <dbReference type="ARBA" id="ARBA00004442"/>
    </source>
</evidence>
<gene>
    <name evidence="8" type="ORF">JI749_04385</name>
</gene>
<evidence type="ECO:0000259" key="7">
    <source>
        <dbReference type="Pfam" id="PF13505"/>
    </source>
</evidence>
<dbReference type="EMBL" id="CP068047">
    <property type="protein sequence ID" value="QQR36875.1"/>
    <property type="molecule type" value="Genomic_DNA"/>
</dbReference>
<comment type="similarity">
    <text evidence="5">Belongs to the Omp25/RopB family.</text>
</comment>
<dbReference type="InterPro" id="IPR027385">
    <property type="entry name" value="Beta-barrel_OMP"/>
</dbReference>
<evidence type="ECO:0000313" key="8">
    <source>
        <dbReference type="EMBL" id="QQR36875.1"/>
    </source>
</evidence>
<dbReference type="Proteomes" id="UP000595460">
    <property type="component" value="Chromosome"/>
</dbReference>
<dbReference type="PANTHER" id="PTHR34001:SF3">
    <property type="entry name" value="BLL7405 PROTEIN"/>
    <property type="match status" value="1"/>
</dbReference>
<feature type="chain" id="PRO_5045933833" evidence="6">
    <location>
        <begin position="21"/>
        <end position="224"/>
    </location>
</feature>
<sequence>MKRLGIMLSAILLLTSASQAADLGWNSGASPIYSPTPATGWSGFYAGVSGGYGFGTATVSPAPGAQATNSTGGWNLGGQAGYNVDMGGFILGAEADLQWSNIGYTEDIAGVGSFKTGIDFYGTLRGRAGMAFGQVMPYVTGGVAAGRGSASLTNPGGVTTSQSATHTGWTAGVGLEAQATQNISIKAEYLYVDLGTQSYSGLPVGNIDATQRFSVVRAGLNYKF</sequence>
<dbReference type="InterPro" id="IPR011250">
    <property type="entry name" value="OMP/PagP_B-barrel"/>
</dbReference>